<accession>A0A2G5S8Y4</accession>
<sequence>MTETINESSEVIKNSDRAMKTVILYEALQKKPIFGSYRRFCKLVGNDTIDYPDFEFWYYRFYRGKTGFDYDRNADPVPKTLMDMPVSLMFKITDNLDTVEKTKLRTVNKSLKDVVDSHALGFQKINIIGSDDYLNWELNDKKFSCYKKENGCVFSTPTKRIKSYKGFIKKSLEYLTPLFKTPKIQVNHLSLTVLDQMPALDDLLPAPFHVKSVKLYAFNMNQVFPFLSALNPGELESINLEAIEALSRDQISRILETEQFKQAKHVQWKIGLNENDLLKFSHLESFKCDLTYLEPVDFQRVREIISTFEVLESCELIFYGDFDRFCIRIVARALEAEIPFGPLKTIKHLYQIPESNEYLEFEIVDDEYYCTMKIRKIR</sequence>
<protein>
    <recommendedName>
        <fullName evidence="1">F-box domain-containing protein</fullName>
    </recommendedName>
</protein>
<dbReference type="GO" id="GO:0045087">
    <property type="term" value="P:innate immune response"/>
    <property type="evidence" value="ECO:0007669"/>
    <property type="project" value="TreeGrafter"/>
</dbReference>
<dbReference type="AlphaFoldDB" id="A0A2G5S8Y4"/>
<dbReference type="Pfam" id="PF17906">
    <property type="entry name" value="HTH_48"/>
    <property type="match status" value="1"/>
</dbReference>
<dbReference type="PANTHER" id="PTHR23015:SF4">
    <property type="entry name" value="DUF38 DOMAIN-CONTAINING PROTEIN-RELATED"/>
    <property type="match status" value="1"/>
</dbReference>
<dbReference type="Pfam" id="PF00646">
    <property type="entry name" value="F-box"/>
    <property type="match status" value="1"/>
</dbReference>
<evidence type="ECO:0000313" key="2">
    <source>
        <dbReference type="EMBL" id="PIC11487.1"/>
    </source>
</evidence>
<feature type="domain" description="F-box" evidence="1">
    <location>
        <begin position="78"/>
        <end position="125"/>
    </location>
</feature>
<dbReference type="Proteomes" id="UP000230233">
    <property type="component" value="Unassembled WGS sequence"/>
</dbReference>
<name>A0A2G5S8Y4_9PELO</name>
<evidence type="ECO:0000313" key="3">
    <source>
        <dbReference type="Proteomes" id="UP000230233"/>
    </source>
</evidence>
<reference evidence="3" key="1">
    <citation type="submission" date="2017-10" db="EMBL/GenBank/DDBJ databases">
        <title>Rapid genome shrinkage in a self-fertile nematode reveals novel sperm competition proteins.</title>
        <authorList>
            <person name="Yin D."/>
            <person name="Schwarz E.M."/>
            <person name="Thomas C.G."/>
            <person name="Felde R.L."/>
            <person name="Korf I.F."/>
            <person name="Cutter A.D."/>
            <person name="Schartner C.M."/>
            <person name="Ralston E.J."/>
            <person name="Meyer B.J."/>
            <person name="Haag E.S."/>
        </authorList>
    </citation>
    <scope>NUCLEOTIDE SEQUENCE [LARGE SCALE GENOMIC DNA]</scope>
    <source>
        <strain evidence="3">JU1422</strain>
    </source>
</reference>
<dbReference type="SMART" id="SM00256">
    <property type="entry name" value="FBOX"/>
    <property type="match status" value="1"/>
</dbReference>
<keyword evidence="3" id="KW-1185">Reference proteome</keyword>
<dbReference type="InterPro" id="IPR002900">
    <property type="entry name" value="DUF38/FTH_CAE_spp"/>
</dbReference>
<dbReference type="InterPro" id="IPR041426">
    <property type="entry name" value="Mos1_HTH"/>
</dbReference>
<dbReference type="EMBL" id="PDUG01000079">
    <property type="protein sequence ID" value="PIC11487.1"/>
    <property type="molecule type" value="Genomic_DNA"/>
</dbReference>
<evidence type="ECO:0000259" key="1">
    <source>
        <dbReference type="PROSITE" id="PS50181"/>
    </source>
</evidence>
<dbReference type="Pfam" id="PF01827">
    <property type="entry name" value="FTH"/>
    <property type="match status" value="1"/>
</dbReference>
<organism evidence="2 3">
    <name type="scientific">Caenorhabditis nigoni</name>
    <dbReference type="NCBI Taxonomy" id="1611254"/>
    <lineage>
        <taxon>Eukaryota</taxon>
        <taxon>Metazoa</taxon>
        <taxon>Ecdysozoa</taxon>
        <taxon>Nematoda</taxon>
        <taxon>Chromadorea</taxon>
        <taxon>Rhabditida</taxon>
        <taxon>Rhabditina</taxon>
        <taxon>Rhabditomorpha</taxon>
        <taxon>Rhabditoidea</taxon>
        <taxon>Rhabditidae</taxon>
        <taxon>Peloderinae</taxon>
        <taxon>Caenorhabditis</taxon>
    </lineage>
</organism>
<proteinExistence type="predicted"/>
<dbReference type="PROSITE" id="PS50181">
    <property type="entry name" value="FBOX"/>
    <property type="match status" value="1"/>
</dbReference>
<dbReference type="PANTHER" id="PTHR23015">
    <property type="entry name" value="UNCHARACTERIZED C.ELEGANS PROTEIN"/>
    <property type="match status" value="1"/>
</dbReference>
<dbReference type="OrthoDB" id="5879322at2759"/>
<comment type="caution">
    <text evidence="2">The sequence shown here is derived from an EMBL/GenBank/DDBJ whole genome shotgun (WGS) entry which is preliminary data.</text>
</comment>
<gene>
    <name evidence="2" type="ORF">B9Z55_029051</name>
</gene>
<dbReference type="InterPro" id="IPR040161">
    <property type="entry name" value="FB224"/>
</dbReference>
<dbReference type="InterPro" id="IPR001810">
    <property type="entry name" value="F-box_dom"/>
</dbReference>
<dbReference type="CDD" id="cd22150">
    <property type="entry name" value="F-box_CeFBXA-like"/>
    <property type="match status" value="1"/>
</dbReference>